<dbReference type="EMBL" id="JAVRHX010000001">
    <property type="protein sequence ID" value="MDT0594214.1"/>
    <property type="molecule type" value="Genomic_DNA"/>
</dbReference>
<name>A0ABU2ZRJ3_9ALTE</name>
<keyword evidence="2" id="KW-1185">Reference proteome</keyword>
<sequence>MKQLVDIHTILSTWQDMEDVHEYPDAASEKLNMALHMVYDNAADDIDTQILNNMLAYTWKFWHVDRNLADIEEDDLVDWVDHLMANWDDIESEDESNG</sequence>
<reference evidence="1 2" key="1">
    <citation type="submission" date="2023-09" db="EMBL/GenBank/DDBJ databases">
        <authorList>
            <person name="Rey-Velasco X."/>
        </authorList>
    </citation>
    <scope>NUCLEOTIDE SEQUENCE [LARGE SCALE GENOMIC DNA]</scope>
    <source>
        <strain evidence="1 2">P117</strain>
    </source>
</reference>
<comment type="caution">
    <text evidence="1">The sequence shown here is derived from an EMBL/GenBank/DDBJ whole genome shotgun (WGS) entry which is preliminary data.</text>
</comment>
<proteinExistence type="predicted"/>
<dbReference type="RefSeq" id="WP_311367695.1">
    <property type="nucleotide sequence ID" value="NZ_JAVRHX010000001.1"/>
</dbReference>
<organism evidence="1 2">
    <name type="scientific">Glaciecola petra</name>
    <dbReference type="NCBI Taxonomy" id="3075602"/>
    <lineage>
        <taxon>Bacteria</taxon>
        <taxon>Pseudomonadati</taxon>
        <taxon>Pseudomonadota</taxon>
        <taxon>Gammaproteobacteria</taxon>
        <taxon>Alteromonadales</taxon>
        <taxon>Alteromonadaceae</taxon>
        <taxon>Glaciecola</taxon>
    </lineage>
</organism>
<dbReference type="Proteomes" id="UP001253545">
    <property type="component" value="Unassembled WGS sequence"/>
</dbReference>
<accession>A0ABU2ZRJ3</accession>
<gene>
    <name evidence="1" type="ORF">RM552_05105</name>
</gene>
<evidence type="ECO:0000313" key="2">
    <source>
        <dbReference type="Proteomes" id="UP001253545"/>
    </source>
</evidence>
<protein>
    <submittedName>
        <fullName evidence="1">Uncharacterized protein</fullName>
    </submittedName>
</protein>
<evidence type="ECO:0000313" key="1">
    <source>
        <dbReference type="EMBL" id="MDT0594214.1"/>
    </source>
</evidence>